<proteinExistence type="predicted"/>
<name>A0ABN9EZX4_9NEOB</name>
<reference evidence="1" key="1">
    <citation type="submission" date="2023-05" db="EMBL/GenBank/DDBJ databases">
        <authorList>
            <person name="Stuckert A."/>
        </authorList>
    </citation>
    <scope>NUCLEOTIDE SEQUENCE</scope>
</reference>
<comment type="caution">
    <text evidence="1">The sequence shown here is derived from an EMBL/GenBank/DDBJ whole genome shotgun (WGS) entry which is preliminary data.</text>
</comment>
<evidence type="ECO:0000313" key="2">
    <source>
        <dbReference type="Proteomes" id="UP001162483"/>
    </source>
</evidence>
<dbReference type="Proteomes" id="UP001162483">
    <property type="component" value="Unassembled WGS sequence"/>
</dbReference>
<accession>A0ABN9EZX4</accession>
<organism evidence="1 2">
    <name type="scientific">Staurois parvus</name>
    <dbReference type="NCBI Taxonomy" id="386267"/>
    <lineage>
        <taxon>Eukaryota</taxon>
        <taxon>Metazoa</taxon>
        <taxon>Chordata</taxon>
        <taxon>Craniata</taxon>
        <taxon>Vertebrata</taxon>
        <taxon>Euteleostomi</taxon>
        <taxon>Amphibia</taxon>
        <taxon>Batrachia</taxon>
        <taxon>Anura</taxon>
        <taxon>Neobatrachia</taxon>
        <taxon>Ranoidea</taxon>
        <taxon>Ranidae</taxon>
        <taxon>Staurois</taxon>
    </lineage>
</organism>
<dbReference type="EMBL" id="CATNWA010016057">
    <property type="protein sequence ID" value="CAI9589416.1"/>
    <property type="molecule type" value="Genomic_DNA"/>
</dbReference>
<gene>
    <name evidence="1" type="ORF">SPARVUS_LOCUS10888482</name>
</gene>
<keyword evidence="2" id="KW-1185">Reference proteome</keyword>
<sequence>MGRKSADFSSENKIARFSDRWWAICSTVFRYFGSFFYR</sequence>
<evidence type="ECO:0000313" key="1">
    <source>
        <dbReference type="EMBL" id="CAI9589416.1"/>
    </source>
</evidence>
<protein>
    <submittedName>
        <fullName evidence="1">Uncharacterized protein</fullName>
    </submittedName>
</protein>